<evidence type="ECO:0000256" key="1">
    <source>
        <dbReference type="SAM" id="Phobius"/>
    </source>
</evidence>
<reference evidence="2" key="2">
    <citation type="submission" date="2022-01" db="EMBL/GenBank/DDBJ databases">
        <authorList>
            <person name="Zivanovic Y."/>
            <person name="Moreira D."/>
            <person name="Lopez-Garcia P."/>
        </authorList>
    </citation>
    <scope>NUCLEOTIDE SEQUENCE</scope>
    <source>
        <strain evidence="2">G9</strain>
    </source>
</reference>
<organism evidence="2 3">
    <name type="scientific">Candidatus Synechococcus calcipolaris G9</name>
    <dbReference type="NCBI Taxonomy" id="1497997"/>
    <lineage>
        <taxon>Bacteria</taxon>
        <taxon>Bacillati</taxon>
        <taxon>Cyanobacteriota</taxon>
        <taxon>Cyanophyceae</taxon>
        <taxon>Synechococcales</taxon>
        <taxon>Synechococcaceae</taxon>
        <taxon>Synechococcus</taxon>
    </lineage>
</organism>
<protein>
    <submittedName>
        <fullName evidence="2">Cofactor assembly of complex C subunit B</fullName>
    </submittedName>
</protein>
<dbReference type="PANTHER" id="PTHR35302:SF1">
    <property type="entry name" value="PROTEIN COFACTOR ASSEMBLY OF COMPLEX C SUBUNIT B CCB1, CHLOROPLASTIC"/>
    <property type="match status" value="1"/>
</dbReference>
<feature type="transmembrane region" description="Helical" evidence="1">
    <location>
        <begin position="78"/>
        <end position="107"/>
    </location>
</feature>
<gene>
    <name evidence="2" type="ORF">L3556_05720</name>
</gene>
<dbReference type="Proteomes" id="UP001154265">
    <property type="component" value="Unassembled WGS sequence"/>
</dbReference>
<keyword evidence="1" id="KW-0812">Transmembrane</keyword>
<dbReference type="PANTHER" id="PTHR35302">
    <property type="match status" value="1"/>
</dbReference>
<evidence type="ECO:0000313" key="2">
    <source>
        <dbReference type="EMBL" id="MDG2990433.1"/>
    </source>
</evidence>
<name>A0ABT6EXE1_9SYNE</name>
<keyword evidence="1" id="KW-0472">Membrane</keyword>
<dbReference type="RefSeq" id="WP_277866344.1">
    <property type="nucleotide sequence ID" value="NZ_JAKKUT010000002.1"/>
</dbReference>
<dbReference type="Pfam" id="PF12046">
    <property type="entry name" value="CCB1"/>
    <property type="match status" value="1"/>
</dbReference>
<dbReference type="EMBL" id="JAKKUT010000002">
    <property type="protein sequence ID" value="MDG2990433.1"/>
    <property type="molecule type" value="Genomic_DNA"/>
</dbReference>
<proteinExistence type="predicted"/>
<keyword evidence="1" id="KW-1133">Transmembrane helix</keyword>
<keyword evidence="3" id="KW-1185">Reference proteome</keyword>
<dbReference type="InterPro" id="IPR021919">
    <property type="entry name" value="CCB1"/>
</dbReference>
<feature type="transmembrane region" description="Helical" evidence="1">
    <location>
        <begin position="113"/>
        <end position="129"/>
    </location>
</feature>
<accession>A0ABT6EXE1</accession>
<reference evidence="2" key="1">
    <citation type="journal article" date="2022" name="Genome Biol. Evol.">
        <title>A New Gene Family Diagnostic for Intracellular Biomineralization of Amorphous Ca Carbonates by Cyanobacteria.</title>
        <authorList>
            <person name="Benzerara K."/>
            <person name="Duprat E."/>
            <person name="Bitard-Feildel T."/>
            <person name="Caumes G."/>
            <person name="Cassier-Chauvat C."/>
            <person name="Chauvat F."/>
            <person name="Dezi M."/>
            <person name="Diop S.I."/>
            <person name="Gaschignard G."/>
            <person name="Gorgen S."/>
            <person name="Gugger M."/>
            <person name="Lopez-Garcia P."/>
            <person name="Millet M."/>
            <person name="Skouri-Panet F."/>
            <person name="Moreira D."/>
            <person name="Callebaut I."/>
        </authorList>
    </citation>
    <scope>NUCLEOTIDE SEQUENCE</scope>
    <source>
        <strain evidence="2">G9</strain>
    </source>
</reference>
<feature type="transmembrane region" description="Helical" evidence="1">
    <location>
        <begin position="6"/>
        <end position="25"/>
    </location>
</feature>
<sequence length="173" mass="19333">MDPSFVFSSTVFLTLLLGIGLFFFVRASTKERIEVRQFVIDEKAEVLLPRIQSYFRDRAYQVISVNPDNQRVTLEGMVAASLFLAVLLTLLAIAGLACLALVFAFLWPNTGPFWFLLVAIAPVAPWFYWQGAQRKEQVILEVAVDSPSNATILKVTGHRDELLSLAKTLEPEG</sequence>
<evidence type="ECO:0000313" key="3">
    <source>
        <dbReference type="Proteomes" id="UP001154265"/>
    </source>
</evidence>
<comment type="caution">
    <text evidence="2">The sequence shown here is derived from an EMBL/GenBank/DDBJ whole genome shotgun (WGS) entry which is preliminary data.</text>
</comment>